<sequence>MPTNPRPTTNGNTPEDWQVFEVLFGADQDPKSIPARMTTMSPLPQPAISFCQTIGQKLHTSFSVSGQVENFHRISIHLACGVRTRVRESVVDIAFDTSPLGAM</sequence>
<reference evidence="1 2" key="1">
    <citation type="journal article" date="2007" name="Nature">
        <title>Evolution of genes and genomes on the Drosophila phylogeny.</title>
        <authorList>
            <consortium name="Drosophila 12 Genomes Consortium"/>
            <person name="Clark A.G."/>
            <person name="Eisen M.B."/>
            <person name="Smith D.R."/>
            <person name="Bergman C.M."/>
            <person name="Oliver B."/>
            <person name="Markow T.A."/>
            <person name="Kaufman T.C."/>
            <person name="Kellis M."/>
            <person name="Gelbart W."/>
            <person name="Iyer V.N."/>
            <person name="Pollard D.A."/>
            <person name="Sackton T.B."/>
            <person name="Larracuente A.M."/>
            <person name="Singh N.D."/>
            <person name="Abad J.P."/>
            <person name="Abt D.N."/>
            <person name="Adryan B."/>
            <person name="Aguade M."/>
            <person name="Akashi H."/>
            <person name="Anderson W.W."/>
            <person name="Aquadro C.F."/>
            <person name="Ardell D.H."/>
            <person name="Arguello R."/>
            <person name="Artieri C.G."/>
            <person name="Barbash D.A."/>
            <person name="Barker D."/>
            <person name="Barsanti P."/>
            <person name="Batterham P."/>
            <person name="Batzoglou S."/>
            <person name="Begun D."/>
            <person name="Bhutkar A."/>
            <person name="Blanco E."/>
            <person name="Bosak S.A."/>
            <person name="Bradley R.K."/>
            <person name="Brand A.D."/>
            <person name="Brent M.R."/>
            <person name="Brooks A.N."/>
            <person name="Brown R.H."/>
            <person name="Butlin R.K."/>
            <person name="Caggese C."/>
            <person name="Calvi B.R."/>
            <person name="Bernardo de Carvalho A."/>
            <person name="Caspi A."/>
            <person name="Castrezana S."/>
            <person name="Celniker S.E."/>
            <person name="Chang J.L."/>
            <person name="Chapple C."/>
            <person name="Chatterji S."/>
            <person name="Chinwalla A."/>
            <person name="Civetta A."/>
            <person name="Clifton S.W."/>
            <person name="Comeron J.M."/>
            <person name="Costello J.C."/>
            <person name="Coyne J.A."/>
            <person name="Daub J."/>
            <person name="David R.G."/>
            <person name="Delcher A.L."/>
            <person name="Delehaunty K."/>
            <person name="Do C.B."/>
            <person name="Ebling H."/>
            <person name="Edwards K."/>
            <person name="Eickbush T."/>
            <person name="Evans J.D."/>
            <person name="Filipski A."/>
            <person name="Findeiss S."/>
            <person name="Freyhult E."/>
            <person name="Fulton L."/>
            <person name="Fulton R."/>
            <person name="Garcia A.C."/>
            <person name="Gardiner A."/>
            <person name="Garfield D.A."/>
            <person name="Garvin B.E."/>
            <person name="Gibson G."/>
            <person name="Gilbert D."/>
            <person name="Gnerre S."/>
            <person name="Godfrey J."/>
            <person name="Good R."/>
            <person name="Gotea V."/>
            <person name="Gravely B."/>
            <person name="Greenberg A.J."/>
            <person name="Griffiths-Jones S."/>
            <person name="Gross S."/>
            <person name="Guigo R."/>
            <person name="Gustafson E.A."/>
            <person name="Haerty W."/>
            <person name="Hahn M.W."/>
            <person name="Halligan D.L."/>
            <person name="Halpern A.L."/>
            <person name="Halter G.M."/>
            <person name="Han M.V."/>
            <person name="Heger A."/>
            <person name="Hillier L."/>
            <person name="Hinrichs A.S."/>
            <person name="Holmes I."/>
            <person name="Hoskins R.A."/>
            <person name="Hubisz M.J."/>
            <person name="Hultmark D."/>
            <person name="Huntley M.A."/>
            <person name="Jaffe D.B."/>
            <person name="Jagadeeshan S."/>
            <person name="Jeck W.R."/>
            <person name="Johnson J."/>
            <person name="Jones C.D."/>
            <person name="Jordan W.C."/>
            <person name="Karpen G.H."/>
            <person name="Kataoka E."/>
            <person name="Keightley P.D."/>
            <person name="Kheradpour P."/>
            <person name="Kirkness E.F."/>
            <person name="Koerich L.B."/>
            <person name="Kristiansen K."/>
            <person name="Kudrna D."/>
            <person name="Kulathinal R.J."/>
            <person name="Kumar S."/>
            <person name="Kwok R."/>
            <person name="Lander E."/>
            <person name="Langley C.H."/>
            <person name="Lapoint R."/>
            <person name="Lazzaro B.P."/>
            <person name="Lee S.J."/>
            <person name="Levesque L."/>
            <person name="Li R."/>
            <person name="Lin C.F."/>
            <person name="Lin M.F."/>
            <person name="Lindblad-Toh K."/>
            <person name="Llopart A."/>
            <person name="Long M."/>
            <person name="Low L."/>
            <person name="Lozovsky E."/>
            <person name="Lu J."/>
            <person name="Luo M."/>
            <person name="Machado C.A."/>
            <person name="Makalowski W."/>
            <person name="Marzo M."/>
            <person name="Matsuda M."/>
            <person name="Matzkin L."/>
            <person name="McAllister B."/>
            <person name="McBride C.S."/>
            <person name="McKernan B."/>
            <person name="McKernan K."/>
            <person name="Mendez-Lago M."/>
            <person name="Minx P."/>
            <person name="Mollenhauer M.U."/>
            <person name="Montooth K."/>
            <person name="Mount S.M."/>
            <person name="Mu X."/>
            <person name="Myers E."/>
            <person name="Negre B."/>
            <person name="Newfeld S."/>
            <person name="Nielsen R."/>
            <person name="Noor M.A."/>
            <person name="O'Grady P."/>
            <person name="Pachter L."/>
            <person name="Papaceit M."/>
            <person name="Parisi M.J."/>
            <person name="Parisi M."/>
            <person name="Parts L."/>
            <person name="Pedersen J.S."/>
            <person name="Pesole G."/>
            <person name="Phillippy A.M."/>
            <person name="Ponting C.P."/>
            <person name="Pop M."/>
            <person name="Porcelli D."/>
            <person name="Powell J.R."/>
            <person name="Prohaska S."/>
            <person name="Pruitt K."/>
            <person name="Puig M."/>
            <person name="Quesneville H."/>
            <person name="Ram K.R."/>
            <person name="Rand D."/>
            <person name="Rasmussen M.D."/>
            <person name="Reed L.K."/>
            <person name="Reenan R."/>
            <person name="Reily A."/>
            <person name="Remington K.A."/>
            <person name="Rieger T.T."/>
            <person name="Ritchie M.G."/>
            <person name="Robin C."/>
            <person name="Rogers Y.H."/>
            <person name="Rohde C."/>
            <person name="Rozas J."/>
            <person name="Rubenfield M.J."/>
            <person name="Ruiz A."/>
            <person name="Russo S."/>
            <person name="Salzberg S.L."/>
            <person name="Sanchez-Gracia A."/>
            <person name="Saranga D.J."/>
            <person name="Sato H."/>
            <person name="Schaeffer S.W."/>
            <person name="Schatz M.C."/>
            <person name="Schlenke T."/>
            <person name="Schwartz R."/>
            <person name="Segarra C."/>
            <person name="Singh R.S."/>
            <person name="Sirot L."/>
            <person name="Sirota M."/>
            <person name="Sisneros N.B."/>
            <person name="Smith C.D."/>
            <person name="Smith T.F."/>
            <person name="Spieth J."/>
            <person name="Stage D.E."/>
            <person name="Stark A."/>
            <person name="Stephan W."/>
            <person name="Strausberg R.L."/>
            <person name="Strempel S."/>
            <person name="Sturgill D."/>
            <person name="Sutton G."/>
            <person name="Sutton G.G."/>
            <person name="Tao W."/>
            <person name="Teichmann S."/>
            <person name="Tobari Y.N."/>
            <person name="Tomimura Y."/>
            <person name="Tsolas J.M."/>
            <person name="Valente V.L."/>
            <person name="Venter E."/>
            <person name="Venter J.C."/>
            <person name="Vicario S."/>
            <person name="Vieira F.G."/>
            <person name="Vilella A.J."/>
            <person name="Villasante A."/>
            <person name="Walenz B."/>
            <person name="Wang J."/>
            <person name="Wasserman M."/>
            <person name="Watts T."/>
            <person name="Wilson D."/>
            <person name="Wilson R.K."/>
            <person name="Wing R.A."/>
            <person name="Wolfner M.F."/>
            <person name="Wong A."/>
            <person name="Wong G.K."/>
            <person name="Wu C.I."/>
            <person name="Wu G."/>
            <person name="Yamamoto D."/>
            <person name="Yang H.P."/>
            <person name="Yang S.P."/>
            <person name="Yorke J.A."/>
            <person name="Yoshida K."/>
            <person name="Zdobnov E."/>
            <person name="Zhang P."/>
            <person name="Zhang Y."/>
            <person name="Zimin A.V."/>
            <person name="Baldwin J."/>
            <person name="Abdouelleil A."/>
            <person name="Abdulkadir J."/>
            <person name="Abebe A."/>
            <person name="Abera B."/>
            <person name="Abreu J."/>
            <person name="Acer S.C."/>
            <person name="Aftuck L."/>
            <person name="Alexander A."/>
            <person name="An P."/>
            <person name="Anderson E."/>
            <person name="Anderson S."/>
            <person name="Arachi H."/>
            <person name="Azer M."/>
            <person name="Bachantsang P."/>
            <person name="Barry A."/>
            <person name="Bayul T."/>
            <person name="Berlin A."/>
            <person name="Bessette D."/>
            <person name="Bloom T."/>
            <person name="Blye J."/>
            <person name="Boguslavskiy L."/>
            <person name="Bonnet C."/>
            <person name="Boukhgalter B."/>
            <person name="Bourzgui I."/>
            <person name="Brown A."/>
            <person name="Cahill P."/>
            <person name="Channer S."/>
            <person name="Cheshatsang Y."/>
            <person name="Chuda L."/>
            <person name="Citroen M."/>
            <person name="Collymore A."/>
            <person name="Cooke P."/>
            <person name="Costello M."/>
            <person name="D'Aco K."/>
            <person name="Daza R."/>
            <person name="De Haan G."/>
            <person name="DeGray S."/>
            <person name="DeMaso C."/>
            <person name="Dhargay N."/>
            <person name="Dooley K."/>
            <person name="Dooley E."/>
            <person name="Doricent M."/>
            <person name="Dorje P."/>
            <person name="Dorjee K."/>
            <person name="Dupes A."/>
            <person name="Elong R."/>
            <person name="Falk J."/>
            <person name="Farina A."/>
            <person name="Faro S."/>
            <person name="Ferguson D."/>
            <person name="Fisher S."/>
            <person name="Foley C.D."/>
            <person name="Franke A."/>
            <person name="Friedrich D."/>
            <person name="Gadbois L."/>
            <person name="Gearin G."/>
            <person name="Gearin C.R."/>
            <person name="Giannoukos G."/>
            <person name="Goode T."/>
            <person name="Graham J."/>
            <person name="Grandbois E."/>
            <person name="Grewal S."/>
            <person name="Gyaltsen K."/>
            <person name="Hafez N."/>
            <person name="Hagos B."/>
            <person name="Hall J."/>
            <person name="Henson C."/>
            <person name="Hollinger A."/>
            <person name="Honan T."/>
            <person name="Huard M.D."/>
            <person name="Hughes L."/>
            <person name="Hurhula B."/>
            <person name="Husby M.E."/>
            <person name="Kamat A."/>
            <person name="Kanga B."/>
            <person name="Kashin S."/>
            <person name="Khazanovich D."/>
            <person name="Kisner P."/>
            <person name="Lance K."/>
            <person name="Lara M."/>
            <person name="Lee W."/>
            <person name="Lennon N."/>
            <person name="Letendre F."/>
            <person name="LeVine R."/>
            <person name="Lipovsky A."/>
            <person name="Liu X."/>
            <person name="Liu J."/>
            <person name="Liu S."/>
            <person name="Lokyitsang T."/>
            <person name="Lokyitsang Y."/>
            <person name="Lubonja R."/>
            <person name="Lui A."/>
            <person name="MacDonald P."/>
            <person name="Magnisalis V."/>
            <person name="Maru K."/>
            <person name="Matthews C."/>
            <person name="McCusker W."/>
            <person name="McDonough S."/>
            <person name="Mehta T."/>
            <person name="Meldrim J."/>
            <person name="Meneus L."/>
            <person name="Mihai O."/>
            <person name="Mihalev A."/>
            <person name="Mihova T."/>
            <person name="Mittelman R."/>
            <person name="Mlenga V."/>
            <person name="Montmayeur A."/>
            <person name="Mulrain L."/>
            <person name="Navidi A."/>
            <person name="Naylor J."/>
            <person name="Negash T."/>
            <person name="Nguyen T."/>
            <person name="Nguyen N."/>
            <person name="Nicol R."/>
            <person name="Norbu C."/>
            <person name="Norbu N."/>
            <person name="Novod N."/>
            <person name="O'Neill B."/>
            <person name="Osman S."/>
            <person name="Markiewicz E."/>
            <person name="Oyono O.L."/>
            <person name="Patti C."/>
            <person name="Phunkhang P."/>
            <person name="Pierre F."/>
            <person name="Priest M."/>
            <person name="Raghuraman S."/>
            <person name="Rege F."/>
            <person name="Reyes R."/>
            <person name="Rise C."/>
            <person name="Rogov P."/>
            <person name="Ross K."/>
            <person name="Ryan E."/>
            <person name="Settipalli S."/>
            <person name="Shea T."/>
            <person name="Sherpa N."/>
            <person name="Shi L."/>
            <person name="Shih D."/>
            <person name="Sparrow T."/>
            <person name="Spaulding J."/>
            <person name="Stalker J."/>
            <person name="Stange-Thomann N."/>
            <person name="Stavropoulos S."/>
            <person name="Stone C."/>
            <person name="Strader C."/>
            <person name="Tesfaye S."/>
            <person name="Thomson T."/>
            <person name="Thoulutsang Y."/>
            <person name="Thoulutsang D."/>
            <person name="Topham K."/>
            <person name="Topping I."/>
            <person name="Tsamla T."/>
            <person name="Vassiliev H."/>
            <person name="Vo A."/>
            <person name="Wangchuk T."/>
            <person name="Wangdi T."/>
            <person name="Weiand M."/>
            <person name="Wilkinson J."/>
            <person name="Wilson A."/>
            <person name="Yadav S."/>
            <person name="Young G."/>
            <person name="Yu Q."/>
            <person name="Zembek L."/>
            <person name="Zhong D."/>
            <person name="Zimmer A."/>
            <person name="Zwirko Z."/>
            <person name="Jaffe D.B."/>
            <person name="Alvarez P."/>
            <person name="Brockman W."/>
            <person name="Butler J."/>
            <person name="Chin C."/>
            <person name="Gnerre S."/>
            <person name="Grabherr M."/>
            <person name="Kleber M."/>
            <person name="Mauceli E."/>
            <person name="MacCallum I."/>
        </authorList>
    </citation>
    <scope>NUCLEOTIDE SEQUENCE [LARGE SCALE GENOMIC DNA]</scope>
    <source>
        <strain evidence="2">Rob3c / Tucson 14021-0248.25</strain>
    </source>
</reference>
<proteinExistence type="predicted"/>
<gene>
    <name evidence="1" type="primary">Dsec\GM17076</name>
    <name evidence="1" type="ORF">Dsec_GM17076</name>
</gene>
<evidence type="ECO:0000313" key="2">
    <source>
        <dbReference type="Proteomes" id="UP000001292"/>
    </source>
</evidence>
<accession>B4I5I7</accession>
<dbReference type="EMBL" id="CH480822">
    <property type="protein sequence ID" value="EDW55643.1"/>
    <property type="molecule type" value="Genomic_DNA"/>
</dbReference>
<organism evidence="2">
    <name type="scientific">Drosophila sechellia</name>
    <name type="common">Fruit fly</name>
    <dbReference type="NCBI Taxonomy" id="7238"/>
    <lineage>
        <taxon>Eukaryota</taxon>
        <taxon>Metazoa</taxon>
        <taxon>Ecdysozoa</taxon>
        <taxon>Arthropoda</taxon>
        <taxon>Hexapoda</taxon>
        <taxon>Insecta</taxon>
        <taxon>Pterygota</taxon>
        <taxon>Neoptera</taxon>
        <taxon>Endopterygota</taxon>
        <taxon>Diptera</taxon>
        <taxon>Brachycera</taxon>
        <taxon>Muscomorpha</taxon>
        <taxon>Ephydroidea</taxon>
        <taxon>Drosophilidae</taxon>
        <taxon>Drosophila</taxon>
        <taxon>Sophophora</taxon>
    </lineage>
</organism>
<name>B4I5I7_DROSE</name>
<dbReference type="Proteomes" id="UP000001292">
    <property type="component" value="Unassembled WGS sequence"/>
</dbReference>
<keyword evidence="2" id="KW-1185">Reference proteome</keyword>
<dbReference type="HOGENOM" id="CLU_2266524_0_0_1"/>
<evidence type="ECO:0000313" key="1">
    <source>
        <dbReference type="EMBL" id="EDW55643.1"/>
    </source>
</evidence>
<dbReference type="AlphaFoldDB" id="B4I5I7"/>
<protein>
    <submittedName>
        <fullName evidence="1">GM17076</fullName>
    </submittedName>
</protein>